<sequence>MMLCMMWKSHVFSLFHSTYRFLSYKILLINTIS</sequence>
<evidence type="ECO:0000313" key="2">
    <source>
        <dbReference type="Proteomes" id="UP000027309"/>
    </source>
</evidence>
<feature type="non-terminal residue" evidence="1">
    <location>
        <position position="33"/>
    </location>
</feature>
<name>A0A837AYR4_ACIBA</name>
<protein>
    <submittedName>
        <fullName evidence="1">Uncharacterized protein</fullName>
    </submittedName>
</protein>
<gene>
    <name evidence="1" type="ORF">J572_3240</name>
</gene>
<reference evidence="1 2" key="1">
    <citation type="submission" date="2014-04" db="EMBL/GenBank/DDBJ databases">
        <title>Comparative genomics and transcriptomics to identify genetic mechanisms underlying the emergence of carbapenem resistant Acinetobacter baumannii (CRAb).</title>
        <authorList>
            <person name="Harris A.D."/>
            <person name="Johnson K.J."/>
            <person name="George J."/>
            <person name="Nadendla S."/>
            <person name="Daugherty S.C."/>
            <person name="Parankush S."/>
            <person name="Sadzewicz L."/>
            <person name="Tallon L."/>
            <person name="Sengamalay N."/>
            <person name="Hazen T.H."/>
            <person name="Rasko D.A."/>
        </authorList>
    </citation>
    <scope>NUCLEOTIDE SEQUENCE [LARGE SCALE GENOMIC DNA]</scope>
    <source>
        <strain evidence="1 2">1499986</strain>
    </source>
</reference>
<dbReference type="Proteomes" id="UP000027309">
    <property type="component" value="Unassembled WGS sequence"/>
</dbReference>
<accession>A0A837AYR4</accession>
<dbReference type="EMBL" id="JMOA01000052">
    <property type="protein sequence ID" value="KCY00202.1"/>
    <property type="molecule type" value="Genomic_DNA"/>
</dbReference>
<dbReference type="AlphaFoldDB" id="A0A837AYR4"/>
<comment type="caution">
    <text evidence="1">The sequence shown here is derived from an EMBL/GenBank/DDBJ whole genome shotgun (WGS) entry which is preliminary data.</text>
</comment>
<proteinExistence type="predicted"/>
<organism evidence="1 2">
    <name type="scientific">Acinetobacter baumannii 1499986</name>
    <dbReference type="NCBI Taxonomy" id="1310673"/>
    <lineage>
        <taxon>Bacteria</taxon>
        <taxon>Pseudomonadati</taxon>
        <taxon>Pseudomonadota</taxon>
        <taxon>Gammaproteobacteria</taxon>
        <taxon>Moraxellales</taxon>
        <taxon>Moraxellaceae</taxon>
        <taxon>Acinetobacter</taxon>
        <taxon>Acinetobacter calcoaceticus/baumannii complex</taxon>
    </lineage>
</organism>
<evidence type="ECO:0000313" key="1">
    <source>
        <dbReference type="EMBL" id="KCY00202.1"/>
    </source>
</evidence>